<proteinExistence type="predicted"/>
<evidence type="ECO:0000256" key="1">
    <source>
        <dbReference type="ARBA" id="ARBA00022679"/>
    </source>
</evidence>
<dbReference type="Gene3D" id="3.40.630.30">
    <property type="match status" value="1"/>
</dbReference>
<protein>
    <submittedName>
        <fullName evidence="4">GNAT family N-acetyltransferase</fullName>
    </submittedName>
</protein>
<dbReference type="Pfam" id="PF00583">
    <property type="entry name" value="Acetyltransf_1"/>
    <property type="match status" value="1"/>
</dbReference>
<dbReference type="InterPro" id="IPR000182">
    <property type="entry name" value="GNAT_dom"/>
</dbReference>
<dbReference type="GO" id="GO:0016747">
    <property type="term" value="F:acyltransferase activity, transferring groups other than amino-acyl groups"/>
    <property type="evidence" value="ECO:0007669"/>
    <property type="project" value="InterPro"/>
</dbReference>
<keyword evidence="1 4" id="KW-0808">Transferase</keyword>
<name>A0A4Q0VWA6_9BACI</name>
<dbReference type="AlphaFoldDB" id="A0A4Q0VWA6"/>
<comment type="caution">
    <text evidence="4">The sequence shown here is derived from an EMBL/GenBank/DDBJ whole genome shotgun (WGS) entry which is preliminary data.</text>
</comment>
<evidence type="ECO:0000259" key="3">
    <source>
        <dbReference type="PROSITE" id="PS51186"/>
    </source>
</evidence>
<dbReference type="InterPro" id="IPR016181">
    <property type="entry name" value="Acyl_CoA_acyltransferase"/>
</dbReference>
<dbReference type="PANTHER" id="PTHR43420">
    <property type="entry name" value="ACETYLTRANSFERASE"/>
    <property type="match status" value="1"/>
</dbReference>
<evidence type="ECO:0000313" key="4">
    <source>
        <dbReference type="EMBL" id="RXJ02431.1"/>
    </source>
</evidence>
<dbReference type="PROSITE" id="PS51186">
    <property type="entry name" value="GNAT"/>
    <property type="match status" value="1"/>
</dbReference>
<keyword evidence="2" id="KW-0012">Acyltransferase</keyword>
<keyword evidence="5" id="KW-1185">Reference proteome</keyword>
<accession>A0A4Q0VWA6</accession>
<sequence>MINVHKIENLLKLDITDLLEQSQIEGFRFVNRLLTDYQTRINTFNKPGEALYGVFTTDKTLIAIGGVNIDPFLGDPTIARLRRFYVLPEYRRKGVGTILLEKLLQEAKQNFCLLVLHTDTEQADQFYTSFGFTKVDDGPNYTHELKVGD</sequence>
<reference evidence="4 5" key="1">
    <citation type="journal article" date="2019" name="Int. J. Syst. Evol. Microbiol.">
        <title>Anaerobacillus alkaliphilus sp. nov., a novel alkaliphilic and moderately halophilic bacterium.</title>
        <authorList>
            <person name="Borsodi A.K."/>
            <person name="Aszalos J.M."/>
            <person name="Bihari P."/>
            <person name="Nagy I."/>
            <person name="Schumann P."/>
            <person name="Sproer C."/>
            <person name="Kovacs A.L."/>
            <person name="Boka K."/>
            <person name="Dobosy P."/>
            <person name="Ovari M."/>
            <person name="Szili-Kovacs T."/>
            <person name="Toth E."/>
        </authorList>
    </citation>
    <scope>NUCLEOTIDE SEQUENCE [LARGE SCALE GENOMIC DNA]</scope>
    <source>
        <strain evidence="4 5">B16-10</strain>
    </source>
</reference>
<feature type="domain" description="N-acetyltransferase" evidence="3">
    <location>
        <begin position="13"/>
        <end position="149"/>
    </location>
</feature>
<dbReference type="CDD" id="cd04301">
    <property type="entry name" value="NAT_SF"/>
    <property type="match status" value="1"/>
</dbReference>
<gene>
    <name evidence="4" type="ORF">DS745_06935</name>
</gene>
<dbReference type="EMBL" id="QOUX01000025">
    <property type="protein sequence ID" value="RXJ02431.1"/>
    <property type="molecule type" value="Genomic_DNA"/>
</dbReference>
<organism evidence="4 5">
    <name type="scientific">Anaerobacillus alkaliphilus</name>
    <dbReference type="NCBI Taxonomy" id="1548597"/>
    <lineage>
        <taxon>Bacteria</taxon>
        <taxon>Bacillati</taxon>
        <taxon>Bacillota</taxon>
        <taxon>Bacilli</taxon>
        <taxon>Bacillales</taxon>
        <taxon>Bacillaceae</taxon>
        <taxon>Anaerobacillus</taxon>
    </lineage>
</organism>
<dbReference type="Proteomes" id="UP000290649">
    <property type="component" value="Unassembled WGS sequence"/>
</dbReference>
<dbReference type="RefSeq" id="WP_129077536.1">
    <property type="nucleotide sequence ID" value="NZ_QOUX01000025.1"/>
</dbReference>
<dbReference type="SUPFAM" id="SSF55729">
    <property type="entry name" value="Acyl-CoA N-acyltransferases (Nat)"/>
    <property type="match status" value="1"/>
</dbReference>
<evidence type="ECO:0000313" key="5">
    <source>
        <dbReference type="Proteomes" id="UP000290649"/>
    </source>
</evidence>
<dbReference type="InterPro" id="IPR050680">
    <property type="entry name" value="YpeA/RimI_acetyltransf"/>
</dbReference>
<dbReference type="OrthoDB" id="9815041at2"/>
<evidence type="ECO:0000256" key="2">
    <source>
        <dbReference type="ARBA" id="ARBA00023315"/>
    </source>
</evidence>